<keyword evidence="3" id="KW-0106">Calcium</keyword>
<dbReference type="SUPFAM" id="SSF141072">
    <property type="entry name" value="CalX-like"/>
    <property type="match status" value="1"/>
</dbReference>
<evidence type="ECO:0000313" key="8">
    <source>
        <dbReference type="Proteomes" id="UP000663555"/>
    </source>
</evidence>
<name>A0ABX7MV37_9GAMM</name>
<dbReference type="InterPro" id="IPR038081">
    <property type="entry name" value="CalX-like_sf"/>
</dbReference>
<feature type="compositionally biased region" description="Low complexity" evidence="4">
    <location>
        <begin position="505"/>
        <end position="515"/>
    </location>
</feature>
<feature type="region of interest" description="Disordered" evidence="4">
    <location>
        <begin position="364"/>
        <end position="397"/>
    </location>
</feature>
<evidence type="ECO:0000259" key="6">
    <source>
        <dbReference type="Pfam" id="PF20419"/>
    </source>
</evidence>
<protein>
    <recommendedName>
        <fullName evidence="9">Calx-beta domain-containing protein</fullName>
    </recommendedName>
</protein>
<sequence length="995" mass="102980">MTLFRPDRGFFTGRLTVLASALLLLILPQLVRAACSPYAGLATINEISEQDGFIELKLLSSGIASSTSDAWQLEFCALTKKEALSCSGLRSVSLASKDSQPWLVMDANDLGAASINLAGMDVRLSDASGQTIDYVRVGNSVSASEDPTCSSDPAPLPYDTRLSLVGGESGKYARRQPDGNGDWSLSEGASDGKDTEGDTNDEGVSGPGISIDNIAVFQGEVAVFTITLDASQASDVLIDFETRDLSATAGQDYSGAAGTIRIAAGASQATLNVQTLNSANPNETEFFVSLSNPRTSDGSQFGTFASQAGIATILPVTNRLDSFEVSAAQTASVCAPLEVTIRALDQQGDVVTDYAGLVSLQTSSGSGNWSAGASDAPAGSLTPTPDTDNDGSANYQFASTDNGTVSLALANATADEITIAVTDSADGQQGRSAPIQFLENAILIDSVDPNGLDIVAEREHSFVARAVRRDPVDGECGLIPDYDGSIDLKAWLSRTGEDPGGNAPDLNNGTGATAAGDGLPASNNLSLTFNAGAAPFSLVTADVGQYRLNLLDDTSGIVQDVSGNPLPVSGISALWTVRPDRFELSVSGNPSASDASGPVFRAAGGAFDVQLSAVGAKGTPLPSYGREGTPQGAEFSHALVQPAGGVSGPLSGAGDVSGSQFSNGQVVVGGVSWNEVGIITLAANNASYLGVTPPVQGVSANVGRFIPDRFELSVAPGELASFCSTGSPFTYTGQDLFWNLMPEITIAPMGPGNYVTRNYTAPGFMKLAESGVSRNVPVADNNQASLSGVLHPVTASLDPGNLSDLPSGELVYTFASTDTVVYDKSTDTKVAPFSPDLTITISGVTDSDGVTAPAAPVQVTPLAPLEIRYGRWHLENVYGPENVSSLSMPFRAEVWNGSRFVEHGDDGCSAWSTASITDPEVYHALSADSGALAGGTGGPLSLQPNGSQGTDVLAWDVSAWFEDDWNGDGVLEDPVGLATFGVYRGHDRVIFWQER</sequence>
<evidence type="ECO:0000256" key="2">
    <source>
        <dbReference type="ARBA" id="ARBA00022737"/>
    </source>
</evidence>
<dbReference type="Gene3D" id="2.60.40.2030">
    <property type="match status" value="1"/>
</dbReference>
<feature type="compositionally biased region" description="Polar residues" evidence="4">
    <location>
        <begin position="381"/>
        <end position="397"/>
    </location>
</feature>
<feature type="region of interest" description="Disordered" evidence="4">
    <location>
        <begin position="170"/>
        <end position="206"/>
    </location>
</feature>
<evidence type="ECO:0000256" key="3">
    <source>
        <dbReference type="ARBA" id="ARBA00022837"/>
    </source>
</evidence>
<dbReference type="RefSeq" id="WP_206645265.1">
    <property type="nucleotide sequence ID" value="NZ_CP071247.1"/>
</dbReference>
<evidence type="ECO:0000256" key="4">
    <source>
        <dbReference type="SAM" id="MobiDB-lite"/>
    </source>
</evidence>
<dbReference type="Pfam" id="PF20419">
    <property type="entry name" value="DUF6701"/>
    <property type="match status" value="1"/>
</dbReference>
<dbReference type="Pfam" id="PF03160">
    <property type="entry name" value="Calx-beta"/>
    <property type="match status" value="1"/>
</dbReference>
<feature type="domain" description="Calx-beta" evidence="5">
    <location>
        <begin position="221"/>
        <end position="299"/>
    </location>
</feature>
<keyword evidence="8" id="KW-1185">Reference proteome</keyword>
<dbReference type="Proteomes" id="UP000663555">
    <property type="component" value="Chromosome"/>
</dbReference>
<feature type="compositionally biased region" description="Low complexity" evidence="4">
    <location>
        <begin position="364"/>
        <end position="376"/>
    </location>
</feature>
<evidence type="ECO:0000313" key="7">
    <source>
        <dbReference type="EMBL" id="QSP96038.1"/>
    </source>
</evidence>
<dbReference type="InterPro" id="IPR046524">
    <property type="entry name" value="DUF6701"/>
</dbReference>
<organism evidence="7 8">
    <name type="scientific">Marinobacter salinisoli</name>
    <dbReference type="NCBI Taxonomy" id="2769486"/>
    <lineage>
        <taxon>Bacteria</taxon>
        <taxon>Pseudomonadati</taxon>
        <taxon>Pseudomonadota</taxon>
        <taxon>Gammaproteobacteria</taxon>
        <taxon>Pseudomonadales</taxon>
        <taxon>Marinobacteraceae</taxon>
        <taxon>Marinobacter</taxon>
    </lineage>
</organism>
<gene>
    <name evidence="7" type="ORF">LPB19_06525</name>
</gene>
<dbReference type="EMBL" id="CP071247">
    <property type="protein sequence ID" value="QSP96038.1"/>
    <property type="molecule type" value="Genomic_DNA"/>
</dbReference>
<keyword evidence="2" id="KW-0677">Repeat</keyword>
<feature type="domain" description="DUF6701" evidence="6">
    <location>
        <begin position="458"/>
        <end position="995"/>
    </location>
</feature>
<feature type="region of interest" description="Disordered" evidence="4">
    <location>
        <begin position="493"/>
        <end position="515"/>
    </location>
</feature>
<proteinExistence type="predicted"/>
<accession>A0ABX7MV37</accession>
<reference evidence="7 8" key="1">
    <citation type="submission" date="2021-03" db="EMBL/GenBank/DDBJ databases">
        <title>Genome sequencing of Marinobacter sp. LPB0319.</title>
        <authorList>
            <person name="Kim J."/>
        </authorList>
    </citation>
    <scope>NUCLEOTIDE SEQUENCE [LARGE SCALE GENOMIC DNA]</scope>
    <source>
        <strain evidence="7 8">LPB0319</strain>
    </source>
</reference>
<evidence type="ECO:0000256" key="1">
    <source>
        <dbReference type="ARBA" id="ARBA00022729"/>
    </source>
</evidence>
<dbReference type="InterPro" id="IPR003644">
    <property type="entry name" value="Calx_beta"/>
</dbReference>
<evidence type="ECO:0000259" key="5">
    <source>
        <dbReference type="Pfam" id="PF03160"/>
    </source>
</evidence>
<keyword evidence="1" id="KW-0732">Signal</keyword>
<evidence type="ECO:0008006" key="9">
    <source>
        <dbReference type="Google" id="ProtNLM"/>
    </source>
</evidence>